<organism evidence="2 3">
    <name type="scientific">Pleurodeles waltl</name>
    <name type="common">Iberian ribbed newt</name>
    <dbReference type="NCBI Taxonomy" id="8319"/>
    <lineage>
        <taxon>Eukaryota</taxon>
        <taxon>Metazoa</taxon>
        <taxon>Chordata</taxon>
        <taxon>Craniata</taxon>
        <taxon>Vertebrata</taxon>
        <taxon>Euteleostomi</taxon>
        <taxon>Amphibia</taxon>
        <taxon>Batrachia</taxon>
        <taxon>Caudata</taxon>
        <taxon>Salamandroidea</taxon>
        <taxon>Salamandridae</taxon>
        <taxon>Pleurodelinae</taxon>
        <taxon>Pleurodeles</taxon>
    </lineage>
</organism>
<dbReference type="EMBL" id="JANPWB010000008">
    <property type="protein sequence ID" value="KAJ1164814.1"/>
    <property type="molecule type" value="Genomic_DNA"/>
</dbReference>
<feature type="region of interest" description="Disordered" evidence="1">
    <location>
        <begin position="97"/>
        <end position="137"/>
    </location>
</feature>
<dbReference type="Proteomes" id="UP001066276">
    <property type="component" value="Chromosome 4_2"/>
</dbReference>
<accession>A0AAV7SLC0</accession>
<gene>
    <name evidence="2" type="ORF">NDU88_005248</name>
</gene>
<keyword evidence="3" id="KW-1185">Reference proteome</keyword>
<sequence length="183" mass="19948">MPRPPGLPGPQRRLGRQQLLADLRLSHMAAGQNPLCTPGHREASNRANHIVLGGGCHKCHRSHKVQAPPAPTGSQCHLDRWNYACCSSLQCLRGQLHPSSRPVPHRDPPPPSPLSQIGPPRQLSAQCSPGRSMQQMARPQPLIQDFFSASEHVLSDGHQLGAPPCRLRQSVVVPDHLRVPTVP</sequence>
<evidence type="ECO:0000256" key="1">
    <source>
        <dbReference type="SAM" id="MobiDB-lite"/>
    </source>
</evidence>
<comment type="caution">
    <text evidence="2">The sequence shown here is derived from an EMBL/GenBank/DDBJ whole genome shotgun (WGS) entry which is preliminary data.</text>
</comment>
<dbReference type="AlphaFoldDB" id="A0AAV7SLC0"/>
<evidence type="ECO:0000313" key="2">
    <source>
        <dbReference type="EMBL" id="KAJ1164814.1"/>
    </source>
</evidence>
<reference evidence="2" key="1">
    <citation type="journal article" date="2022" name="bioRxiv">
        <title>Sequencing and chromosome-scale assembly of the giantPleurodeles waltlgenome.</title>
        <authorList>
            <person name="Brown T."/>
            <person name="Elewa A."/>
            <person name="Iarovenko S."/>
            <person name="Subramanian E."/>
            <person name="Araus A.J."/>
            <person name="Petzold A."/>
            <person name="Susuki M."/>
            <person name="Suzuki K.-i.T."/>
            <person name="Hayashi T."/>
            <person name="Toyoda A."/>
            <person name="Oliveira C."/>
            <person name="Osipova E."/>
            <person name="Leigh N.D."/>
            <person name="Simon A."/>
            <person name="Yun M.H."/>
        </authorList>
    </citation>
    <scope>NUCLEOTIDE SEQUENCE</scope>
    <source>
        <strain evidence="2">20211129_DDA</strain>
        <tissue evidence="2">Liver</tissue>
    </source>
</reference>
<evidence type="ECO:0000313" key="3">
    <source>
        <dbReference type="Proteomes" id="UP001066276"/>
    </source>
</evidence>
<feature type="compositionally biased region" description="Polar residues" evidence="1">
    <location>
        <begin position="123"/>
        <end position="137"/>
    </location>
</feature>
<name>A0AAV7SLC0_PLEWA</name>
<protein>
    <submittedName>
        <fullName evidence="2">Uncharacterized protein</fullName>
    </submittedName>
</protein>
<proteinExistence type="predicted"/>